<dbReference type="InterPro" id="IPR015590">
    <property type="entry name" value="Aldehyde_DH_dom"/>
</dbReference>
<evidence type="ECO:0000256" key="10">
    <source>
        <dbReference type="RuleBase" id="RU003345"/>
    </source>
</evidence>
<proteinExistence type="inferred from homology"/>
<keyword evidence="3 10" id="KW-0560">Oxidoreductase</keyword>
<dbReference type="Gene3D" id="3.40.605.10">
    <property type="entry name" value="Aldehyde Dehydrogenase, Chain A, domain 1"/>
    <property type="match status" value="1"/>
</dbReference>
<dbReference type="FunFam" id="3.40.605.10:FF:000007">
    <property type="entry name" value="NAD/NADP-dependent betaine aldehyde dehydrogenase"/>
    <property type="match status" value="1"/>
</dbReference>
<keyword evidence="4" id="KW-0520">NAD</keyword>
<gene>
    <name evidence="12" type="ORF">U14_00104</name>
</gene>
<keyword evidence="13" id="KW-1185">Reference proteome</keyword>
<keyword evidence="2" id="KW-0058">Aromatic hydrocarbons catabolism</keyword>
<dbReference type="FunFam" id="3.40.309.10:FF:000010">
    <property type="entry name" value="Gamma-aminobutyraldehyde dehydrogenase"/>
    <property type="match status" value="1"/>
</dbReference>
<evidence type="ECO:0000256" key="2">
    <source>
        <dbReference type="ARBA" id="ARBA00022797"/>
    </source>
</evidence>
<dbReference type="InterPro" id="IPR016163">
    <property type="entry name" value="Ald_DH_C"/>
</dbReference>
<dbReference type="GO" id="GO:0018485">
    <property type="term" value="F:salicylaldehyde dehydrogenase (NAD+) activity"/>
    <property type="evidence" value="ECO:0007669"/>
    <property type="project" value="UniProtKB-EC"/>
</dbReference>
<comment type="catalytic activity">
    <reaction evidence="6">
        <text>salicylaldehyde + NAD(+) + H2O = salicylate + NADH + 2 H(+)</text>
        <dbReference type="Rhea" id="RHEA:18537"/>
        <dbReference type="ChEBI" id="CHEBI:15377"/>
        <dbReference type="ChEBI" id="CHEBI:15378"/>
        <dbReference type="ChEBI" id="CHEBI:16008"/>
        <dbReference type="ChEBI" id="CHEBI:30762"/>
        <dbReference type="ChEBI" id="CHEBI:57540"/>
        <dbReference type="ChEBI" id="CHEBI:57945"/>
        <dbReference type="EC" id="1.2.1.65"/>
    </reaction>
</comment>
<feature type="active site" evidence="9">
    <location>
        <position position="253"/>
    </location>
</feature>
<dbReference type="Proteomes" id="UP000030700">
    <property type="component" value="Unassembled WGS sequence"/>
</dbReference>
<dbReference type="InterPro" id="IPR016162">
    <property type="entry name" value="Ald_DH_N"/>
</dbReference>
<feature type="domain" description="Aldehyde dehydrogenase" evidence="11">
    <location>
        <begin position="13"/>
        <end position="472"/>
    </location>
</feature>
<evidence type="ECO:0000256" key="7">
    <source>
        <dbReference type="ARBA" id="ARBA00066992"/>
    </source>
</evidence>
<dbReference type="CDD" id="cd07104">
    <property type="entry name" value="ALDH_BenzADH-like"/>
    <property type="match status" value="1"/>
</dbReference>
<organism evidence="12 13">
    <name type="scientific">Candidatus Moduliflexus flocculans</name>
    <dbReference type="NCBI Taxonomy" id="1499966"/>
    <lineage>
        <taxon>Bacteria</taxon>
        <taxon>Candidatus Moduliflexota</taxon>
        <taxon>Candidatus Moduliflexia</taxon>
        <taxon>Candidatus Moduliflexales</taxon>
        <taxon>Candidatus Moduliflexaceae</taxon>
    </lineage>
</organism>
<protein>
    <recommendedName>
        <fullName evidence="8">Salicylaldehyde dehydrogenase</fullName>
        <ecNumber evidence="7">1.2.1.65</ecNumber>
    </recommendedName>
</protein>
<dbReference type="InterPro" id="IPR016161">
    <property type="entry name" value="Ald_DH/histidinol_DH"/>
</dbReference>
<dbReference type="InterPro" id="IPR029510">
    <property type="entry name" value="Ald_DH_CS_GLU"/>
</dbReference>
<comment type="pathway">
    <text evidence="5">Aromatic compound metabolism; naphthalene degradation.</text>
</comment>
<dbReference type="PANTHER" id="PTHR42986">
    <property type="entry name" value="BENZALDEHYDE DEHYDROGENASE YFMT"/>
    <property type="match status" value="1"/>
</dbReference>
<evidence type="ECO:0000256" key="4">
    <source>
        <dbReference type="ARBA" id="ARBA00023027"/>
    </source>
</evidence>
<evidence type="ECO:0000256" key="8">
    <source>
        <dbReference type="ARBA" id="ARBA00070319"/>
    </source>
</evidence>
<evidence type="ECO:0000256" key="1">
    <source>
        <dbReference type="ARBA" id="ARBA00009986"/>
    </source>
</evidence>
<dbReference type="PANTHER" id="PTHR42986:SF1">
    <property type="entry name" value="BENZALDEHYDE DEHYDROGENASE YFMT"/>
    <property type="match status" value="1"/>
</dbReference>
<dbReference type="Pfam" id="PF00171">
    <property type="entry name" value="Aldedh"/>
    <property type="match status" value="1"/>
</dbReference>
<evidence type="ECO:0000313" key="13">
    <source>
        <dbReference type="Proteomes" id="UP000030700"/>
    </source>
</evidence>
<evidence type="ECO:0000313" key="12">
    <source>
        <dbReference type="EMBL" id="GAK48893.1"/>
    </source>
</evidence>
<reference evidence="12 13" key="1">
    <citation type="journal article" date="2015" name="PeerJ">
        <title>First genomic representation of candidate bacterial phylum KSB3 points to enhanced environmental sensing as a trigger of wastewater bulking.</title>
        <authorList>
            <person name="Sekiguchi Y."/>
            <person name="Ohashi A."/>
            <person name="Parks D.H."/>
            <person name="Yamauchi T."/>
            <person name="Tyson G.W."/>
            <person name="Hugenholtz P."/>
        </authorList>
    </citation>
    <scope>NUCLEOTIDE SEQUENCE [LARGE SCALE GENOMIC DNA]</scope>
</reference>
<accession>A0A0S6VPA9</accession>
<evidence type="ECO:0000256" key="9">
    <source>
        <dbReference type="PROSITE-ProRule" id="PRU10007"/>
    </source>
</evidence>
<evidence type="ECO:0000256" key="6">
    <source>
        <dbReference type="ARBA" id="ARBA00050596"/>
    </source>
</evidence>
<dbReference type="Gene3D" id="3.40.309.10">
    <property type="entry name" value="Aldehyde Dehydrogenase, Chain A, domain 2"/>
    <property type="match status" value="1"/>
</dbReference>
<dbReference type="EMBL" id="DF820455">
    <property type="protein sequence ID" value="GAK48893.1"/>
    <property type="molecule type" value="Genomic_DNA"/>
</dbReference>
<dbReference type="STRING" id="1499966.U14_00104"/>
<dbReference type="EC" id="1.2.1.65" evidence="7"/>
<dbReference type="SUPFAM" id="SSF53720">
    <property type="entry name" value="ALDH-like"/>
    <property type="match status" value="1"/>
</dbReference>
<evidence type="ECO:0000259" key="11">
    <source>
        <dbReference type="Pfam" id="PF00171"/>
    </source>
</evidence>
<evidence type="ECO:0000256" key="5">
    <source>
        <dbReference type="ARBA" id="ARBA00035632"/>
    </source>
</evidence>
<name>A0A0S6VPA9_9BACT</name>
<dbReference type="HOGENOM" id="CLU_005391_1_0_0"/>
<comment type="similarity">
    <text evidence="1 10">Belongs to the aldehyde dehydrogenase family.</text>
</comment>
<evidence type="ECO:0000256" key="3">
    <source>
        <dbReference type="ARBA" id="ARBA00023002"/>
    </source>
</evidence>
<sequence length="484" mass="52159">MGKTYKMYIGGEWVDAQSKETFADTNPYNGETIAVTPRGKREDARRAIEAAAAAFPGWAATPPAAKRQMFLKAADIMERRQEELVKILTEENGSTIGIAMFQMFFVPGLFREAASQTYNMGGEVIPADYPGKSFMAVRQPAGVVAGFGPFNVPYILSSRAITLPIAYGNTAVLKPSEETPLTGGILIAEIFEEAGFPAGVLNVITHAKEDAADVGDELITHPAVRRISFTGSTEIGRIIAEKAGKHLKRSVLELGGKDPLIILKDADLEYAANAAAWGAFLHQGEICMSTERVIVERSIAEAFTEKLAQRANALKVGDPRDPSVSIGPLINQAALNKVHAHVQEAINGGAKLITGGKYEGLNYYPTVLTHVTSDMRVFTDQTFGPVAPIIVVEDAEEALQVANNSKYGLSSGIITNDLSKALAMANRLNTGMVHINDQTVNDEPQAPFGGVKDSGWGRFGGKAALEEFTELRLISIQHNQRTFP</sequence>
<dbReference type="AlphaFoldDB" id="A0A0S6VPA9"/>
<dbReference type="PROSITE" id="PS00687">
    <property type="entry name" value="ALDEHYDE_DEHYDR_GLU"/>
    <property type="match status" value="1"/>
</dbReference>